<dbReference type="GO" id="GO:0005283">
    <property type="term" value="F:amino acid:sodium symporter activity"/>
    <property type="evidence" value="ECO:0007669"/>
    <property type="project" value="TreeGrafter"/>
</dbReference>
<dbReference type="Pfam" id="PF00209">
    <property type="entry name" value="SNF"/>
    <property type="match status" value="1"/>
</dbReference>
<dbReference type="GO" id="GO:0005886">
    <property type="term" value="C:plasma membrane"/>
    <property type="evidence" value="ECO:0007669"/>
    <property type="project" value="TreeGrafter"/>
</dbReference>
<dbReference type="SUPFAM" id="SSF161070">
    <property type="entry name" value="SNF-like"/>
    <property type="match status" value="1"/>
</dbReference>
<keyword evidence="7" id="KW-0325">Glycoprotein</keyword>
<evidence type="ECO:0000313" key="10">
    <source>
        <dbReference type="Proteomes" id="UP000683360"/>
    </source>
</evidence>
<dbReference type="InterPro" id="IPR000175">
    <property type="entry name" value="Na/ntran_symport"/>
</dbReference>
<comment type="caution">
    <text evidence="9">The sequence shown here is derived from an EMBL/GenBank/DDBJ whole genome shotgun (WGS) entry which is preliminary data.</text>
</comment>
<feature type="disulfide bond" evidence="8">
    <location>
        <begin position="10"/>
        <end position="19"/>
    </location>
</feature>
<dbReference type="PANTHER" id="PTHR11616">
    <property type="entry name" value="SODIUM/CHLORIDE DEPENDENT TRANSPORTER"/>
    <property type="match status" value="1"/>
</dbReference>
<keyword evidence="10" id="KW-1185">Reference proteome</keyword>
<keyword evidence="8" id="KW-1015">Disulfide bond</keyword>
<keyword evidence="5" id="KW-1133">Transmembrane helix</keyword>
<evidence type="ECO:0000256" key="5">
    <source>
        <dbReference type="ARBA" id="ARBA00022989"/>
    </source>
</evidence>
<evidence type="ECO:0000313" key="9">
    <source>
        <dbReference type="EMBL" id="CAG2249665.1"/>
    </source>
</evidence>
<dbReference type="InterPro" id="IPR037272">
    <property type="entry name" value="SNS_sf"/>
</dbReference>
<dbReference type="EMBL" id="CAJPWZ010002977">
    <property type="protein sequence ID" value="CAG2249665.1"/>
    <property type="molecule type" value="Genomic_DNA"/>
</dbReference>
<name>A0A8S3V6I5_MYTED</name>
<comment type="subcellular location">
    <subcellularLocation>
        <location evidence="1">Membrane</location>
        <topology evidence="1">Multi-pass membrane protein</topology>
    </subcellularLocation>
</comment>
<protein>
    <submittedName>
        <fullName evidence="9">SLC6A6</fullName>
    </submittedName>
</protein>
<dbReference type="GO" id="GO:0089718">
    <property type="term" value="P:amino acid import across plasma membrane"/>
    <property type="evidence" value="ECO:0007669"/>
    <property type="project" value="TreeGrafter"/>
</dbReference>
<evidence type="ECO:0000256" key="8">
    <source>
        <dbReference type="PIRSR" id="PIRSR600175-2"/>
    </source>
</evidence>
<dbReference type="AlphaFoldDB" id="A0A8S3V6I5"/>
<comment type="similarity">
    <text evidence="2">Belongs to the sodium:neurotransmitter symporter (SNF) (TC 2.A.22) family.</text>
</comment>
<evidence type="ECO:0000256" key="3">
    <source>
        <dbReference type="ARBA" id="ARBA00022448"/>
    </source>
</evidence>
<keyword evidence="6" id="KW-0472">Membrane</keyword>
<dbReference type="PANTHER" id="PTHR11616:SF321">
    <property type="entry name" value="SODIUM-DEPENDENT NUTRIENT AMINO ACID TRANSPORTER 1-RELATED"/>
    <property type="match status" value="1"/>
</dbReference>
<reference evidence="9" key="1">
    <citation type="submission" date="2021-03" db="EMBL/GenBank/DDBJ databases">
        <authorList>
            <person name="Bekaert M."/>
        </authorList>
    </citation>
    <scope>NUCLEOTIDE SEQUENCE</scope>
</reference>
<evidence type="ECO:0000256" key="7">
    <source>
        <dbReference type="ARBA" id="ARBA00023180"/>
    </source>
</evidence>
<gene>
    <name evidence="9" type="ORF">MEDL_61426</name>
</gene>
<proteinExistence type="inferred from homology"/>
<dbReference type="Proteomes" id="UP000683360">
    <property type="component" value="Unassembled WGS sequence"/>
</dbReference>
<dbReference type="OrthoDB" id="6581954at2759"/>
<evidence type="ECO:0000256" key="1">
    <source>
        <dbReference type="ARBA" id="ARBA00004141"/>
    </source>
</evidence>
<keyword evidence="3" id="KW-0813">Transport</keyword>
<accession>A0A8S3V6I5</accession>
<evidence type="ECO:0000256" key="6">
    <source>
        <dbReference type="ARBA" id="ARBA00023136"/>
    </source>
</evidence>
<keyword evidence="4" id="KW-0812">Transmembrane</keyword>
<organism evidence="9 10">
    <name type="scientific">Mytilus edulis</name>
    <name type="common">Blue mussel</name>
    <dbReference type="NCBI Taxonomy" id="6550"/>
    <lineage>
        <taxon>Eukaryota</taxon>
        <taxon>Metazoa</taxon>
        <taxon>Spiralia</taxon>
        <taxon>Lophotrochozoa</taxon>
        <taxon>Mollusca</taxon>
        <taxon>Bivalvia</taxon>
        <taxon>Autobranchia</taxon>
        <taxon>Pteriomorphia</taxon>
        <taxon>Mytilida</taxon>
        <taxon>Mytiloidea</taxon>
        <taxon>Mytilidae</taxon>
        <taxon>Mytilinae</taxon>
        <taxon>Mytilus</taxon>
    </lineage>
</organism>
<evidence type="ECO:0000256" key="2">
    <source>
        <dbReference type="ARBA" id="ARBA00006459"/>
    </source>
</evidence>
<sequence>MQPEVPWKYCDEAWSTCNCRDGTQNDSLQDPWNGTRLECLNFTYEENATVAASDEYFSNKVLQLTSGIEDMQNPKWDLSLCNLFVWLLTFLVLSKGIKSLGKGCRPRNTWGPSQLAKKTGPSLYTRFKKSRSRIDLRRFSQQHIVAPKRSLRSKSAPFLDTLDEITHEESLDKLQDV</sequence>
<evidence type="ECO:0000256" key="4">
    <source>
        <dbReference type="ARBA" id="ARBA00022692"/>
    </source>
</evidence>